<evidence type="ECO:0000256" key="2">
    <source>
        <dbReference type="SAM" id="SignalP"/>
    </source>
</evidence>
<gene>
    <name evidence="3" type="ORF">pdam_00003653</name>
</gene>
<reference evidence="3 4" key="1">
    <citation type="journal article" date="2018" name="Sci. Rep.">
        <title>Comparative analysis of the Pocillopora damicornis genome highlights role of immune system in coral evolution.</title>
        <authorList>
            <person name="Cunning R."/>
            <person name="Bay R.A."/>
            <person name="Gillette P."/>
            <person name="Baker A.C."/>
            <person name="Traylor-Knowles N."/>
        </authorList>
    </citation>
    <scope>NUCLEOTIDE SEQUENCE [LARGE SCALE GENOMIC DNA]</scope>
    <source>
        <strain evidence="3">RSMAS</strain>
        <tissue evidence="3">Whole animal</tissue>
    </source>
</reference>
<dbReference type="AlphaFoldDB" id="A0A3M6V1A1"/>
<dbReference type="OrthoDB" id="5952435at2759"/>
<dbReference type="Gene3D" id="2.10.80.10">
    <property type="entry name" value="Lipase, subunit A"/>
    <property type="match status" value="1"/>
</dbReference>
<evidence type="ECO:0000313" key="3">
    <source>
        <dbReference type="EMBL" id="RMX59544.1"/>
    </source>
</evidence>
<keyword evidence="4" id="KW-1185">Reference proteome</keyword>
<dbReference type="OMA" id="KSTEYCH"/>
<name>A0A3M6V1A1_POCDA</name>
<accession>A0A3M6V1A1</accession>
<feature type="compositionally biased region" description="Basic and acidic residues" evidence="1">
    <location>
        <begin position="26"/>
        <end position="38"/>
    </location>
</feature>
<evidence type="ECO:0000256" key="1">
    <source>
        <dbReference type="SAM" id="MobiDB-lite"/>
    </source>
</evidence>
<evidence type="ECO:0008006" key="5">
    <source>
        <dbReference type="Google" id="ProtNLM"/>
    </source>
</evidence>
<evidence type="ECO:0000313" key="4">
    <source>
        <dbReference type="Proteomes" id="UP000275408"/>
    </source>
</evidence>
<organism evidence="3 4">
    <name type="scientific">Pocillopora damicornis</name>
    <name type="common">Cauliflower coral</name>
    <name type="synonym">Millepora damicornis</name>
    <dbReference type="NCBI Taxonomy" id="46731"/>
    <lineage>
        <taxon>Eukaryota</taxon>
        <taxon>Metazoa</taxon>
        <taxon>Cnidaria</taxon>
        <taxon>Anthozoa</taxon>
        <taxon>Hexacorallia</taxon>
        <taxon>Scleractinia</taxon>
        <taxon>Astrocoeniina</taxon>
        <taxon>Pocilloporidae</taxon>
        <taxon>Pocillopora</taxon>
    </lineage>
</organism>
<proteinExistence type="predicted"/>
<sequence length="361" mass="39871">MTSTTCLTALALLTISSTLAALAESDRDINSSEARNDITEPGSTKKKTPKCREDRDCQKGQICHTFLNVCFVMPQEKSRMKLKVEKKPTIPCKSDKDCGKSQSCHALFGCVDNPHIPATVTTAPQIRVPKCKNSTECPDGQYCHDFFNLCLPNLTIFFETTASPPRAGCKSDSDCENQGDFCHNLTRLCLPLPTTAITSPPRKSAYACNSHADCKMTEFCHFLIGMRSRDKSRGFGPNNNLKSALGVCIARALKDVPEDPSPFSSNCSHAADCGKGRCCLKDLGLCVGYRLPGELCVAEDVSFAFSCPCLQGFTCISRRRPMRLRRLERKLKLPKEVVKKLSLQFDKTNEFRVGKCQLISD</sequence>
<feature type="signal peptide" evidence="2">
    <location>
        <begin position="1"/>
        <end position="20"/>
    </location>
</feature>
<comment type="caution">
    <text evidence="3">The sequence shown here is derived from an EMBL/GenBank/DDBJ whole genome shotgun (WGS) entry which is preliminary data.</text>
</comment>
<dbReference type="EMBL" id="RCHS01000309">
    <property type="protein sequence ID" value="RMX59544.1"/>
    <property type="molecule type" value="Genomic_DNA"/>
</dbReference>
<keyword evidence="2" id="KW-0732">Signal</keyword>
<dbReference type="Proteomes" id="UP000275408">
    <property type="component" value="Unassembled WGS sequence"/>
</dbReference>
<feature type="chain" id="PRO_5018184383" description="Dickkopf N-terminal cysteine-rich domain-containing protein" evidence="2">
    <location>
        <begin position="21"/>
        <end position="361"/>
    </location>
</feature>
<feature type="region of interest" description="Disordered" evidence="1">
    <location>
        <begin position="26"/>
        <end position="50"/>
    </location>
</feature>
<protein>
    <recommendedName>
        <fullName evidence="5">Dickkopf N-terminal cysteine-rich domain-containing protein</fullName>
    </recommendedName>
</protein>